<evidence type="ECO:0000313" key="2">
    <source>
        <dbReference type="EMBL" id="OSJ28440.1"/>
    </source>
</evidence>
<name>A0A1X3FSB0_9BRAD</name>
<dbReference type="AlphaFoldDB" id="A0A1X3FSB0"/>
<accession>A0A1X3FSB0</accession>
<organism evidence="1 3">
    <name type="scientific">Bradyrhizobium canariense</name>
    <dbReference type="NCBI Taxonomy" id="255045"/>
    <lineage>
        <taxon>Bacteria</taxon>
        <taxon>Pseudomonadati</taxon>
        <taxon>Pseudomonadota</taxon>
        <taxon>Alphaproteobacteria</taxon>
        <taxon>Hyphomicrobiales</taxon>
        <taxon>Nitrobacteraceae</taxon>
        <taxon>Bradyrhizobium</taxon>
    </lineage>
</organism>
<dbReference type="EMBL" id="NAFK01000161">
    <property type="protein sequence ID" value="OSJ28440.1"/>
    <property type="molecule type" value="Genomic_DNA"/>
</dbReference>
<reference evidence="3 4" key="1">
    <citation type="submission" date="2017-03" db="EMBL/GenBank/DDBJ databases">
        <title>Whole genome sequences of fourteen strains of Bradyrhizobium canariense and one strain of Bradyrhizobium japonicum isolated from Lupinus (Papilionoideae: Genisteae) species in Algeria.</title>
        <authorList>
            <person name="Crovadore J."/>
            <person name="Chekireb D."/>
            <person name="Brachmann A."/>
            <person name="Chablais R."/>
            <person name="Cochard B."/>
            <person name="Lefort F."/>
        </authorList>
    </citation>
    <scope>NUCLEOTIDE SEQUENCE [LARGE SCALE GENOMIC DNA]</scope>
    <source>
        <strain evidence="1 3">UBMA195</strain>
        <strain evidence="2 4">UBMAN05</strain>
    </source>
</reference>
<comment type="caution">
    <text evidence="1">The sequence shown here is derived from an EMBL/GenBank/DDBJ whole genome shotgun (WGS) entry which is preliminary data.</text>
</comment>
<dbReference type="Proteomes" id="UP000193884">
    <property type="component" value="Unassembled WGS sequence"/>
</dbReference>
<dbReference type="EMBL" id="NAFI01000179">
    <property type="protein sequence ID" value="OSJ06475.1"/>
    <property type="molecule type" value="Genomic_DNA"/>
</dbReference>
<evidence type="ECO:0000313" key="3">
    <source>
        <dbReference type="Proteomes" id="UP000193553"/>
    </source>
</evidence>
<keyword evidence="4" id="KW-1185">Reference proteome</keyword>
<evidence type="ECO:0000313" key="4">
    <source>
        <dbReference type="Proteomes" id="UP000193884"/>
    </source>
</evidence>
<evidence type="ECO:0000313" key="1">
    <source>
        <dbReference type="EMBL" id="OSJ06475.1"/>
    </source>
</evidence>
<gene>
    <name evidence="2" type="ORF">BST63_17050</name>
    <name evidence="1" type="ORF">BSZ18_22930</name>
</gene>
<protein>
    <submittedName>
        <fullName evidence="1">Uncharacterized protein</fullName>
    </submittedName>
</protein>
<dbReference type="Proteomes" id="UP000193553">
    <property type="component" value="Unassembled WGS sequence"/>
</dbReference>
<proteinExistence type="predicted"/>
<sequence>MLEEWWKMPADIHQVASGGFYIFQKVTELPGRKLRKDVTYRSVPLDDARSSMIANGISASFTEALIETPASFNRQERWALDTPASENTTRTTFKQWAAESFAASILA</sequence>